<evidence type="ECO:0000256" key="7">
    <source>
        <dbReference type="PIRNR" id="PIRNR001123"/>
    </source>
</evidence>
<comment type="cofactor">
    <cofactor evidence="1">
        <name>Zn(2+)</name>
        <dbReference type="ChEBI" id="CHEBI:29105"/>
    </cofactor>
</comment>
<dbReference type="GO" id="GO:0004177">
    <property type="term" value="F:aminopeptidase activity"/>
    <property type="evidence" value="ECO:0007669"/>
    <property type="project" value="UniProtKB-UniRule"/>
</dbReference>
<comment type="cofactor">
    <cofactor evidence="8">
        <name>a divalent metal cation</name>
        <dbReference type="ChEBI" id="CHEBI:60240"/>
    </cofactor>
    <text evidence="8">Binds 2 divalent metal cations per subunit.</text>
</comment>
<keyword evidence="3 8" id="KW-0479">Metal-binding</keyword>
<dbReference type="PANTHER" id="PTHR42994">
    <property type="entry name" value="PEPTIDASE T"/>
    <property type="match status" value="1"/>
</dbReference>
<name>A0A1H9LNT6_9LACT</name>
<accession>A0A1H9LNT6</accession>
<feature type="binding site" evidence="8">
    <location>
        <position position="341"/>
    </location>
    <ligand>
        <name>Zn(2+)</name>
        <dbReference type="ChEBI" id="CHEBI:29105"/>
        <label>2</label>
    </ligand>
</feature>
<dbReference type="GO" id="GO:0008237">
    <property type="term" value="F:metallopeptidase activity"/>
    <property type="evidence" value="ECO:0007669"/>
    <property type="project" value="UniProtKB-KW"/>
</dbReference>
<dbReference type="GO" id="GO:0006508">
    <property type="term" value="P:proteolysis"/>
    <property type="evidence" value="ECO:0007669"/>
    <property type="project" value="UniProtKB-KW"/>
</dbReference>
<dbReference type="OrthoDB" id="9776600at2"/>
<keyword evidence="4" id="KW-0378">Hydrolase</keyword>
<evidence type="ECO:0000256" key="6">
    <source>
        <dbReference type="ARBA" id="ARBA00023049"/>
    </source>
</evidence>
<gene>
    <name evidence="10" type="ORF">SAMN05421767_12030</name>
</gene>
<dbReference type="Proteomes" id="UP000198556">
    <property type="component" value="Unassembled WGS sequence"/>
</dbReference>
<evidence type="ECO:0000256" key="1">
    <source>
        <dbReference type="ARBA" id="ARBA00001947"/>
    </source>
</evidence>
<dbReference type="NCBIfam" id="TIGR01883">
    <property type="entry name" value="PepT-like"/>
    <property type="match status" value="1"/>
</dbReference>
<dbReference type="STRING" id="137733.SAMN05421767_12030"/>
<dbReference type="Gene3D" id="3.30.70.360">
    <property type="match status" value="1"/>
</dbReference>
<dbReference type="InterPro" id="IPR036264">
    <property type="entry name" value="Bact_exopeptidase_dim_dom"/>
</dbReference>
<comment type="similarity">
    <text evidence="7">Belongs to the peptidase M42 family.</text>
</comment>
<evidence type="ECO:0000256" key="5">
    <source>
        <dbReference type="ARBA" id="ARBA00022833"/>
    </source>
</evidence>
<evidence type="ECO:0000256" key="4">
    <source>
        <dbReference type="ARBA" id="ARBA00022801"/>
    </source>
</evidence>
<dbReference type="InterPro" id="IPR001261">
    <property type="entry name" value="ArgE/DapE_CS"/>
</dbReference>
<evidence type="ECO:0000313" key="11">
    <source>
        <dbReference type="Proteomes" id="UP000198556"/>
    </source>
</evidence>
<keyword evidence="6" id="KW-0482">Metalloprotease</keyword>
<keyword evidence="2" id="KW-0645">Protease</keyword>
<dbReference type="SUPFAM" id="SSF55031">
    <property type="entry name" value="Bacterial exopeptidase dimerisation domain"/>
    <property type="match status" value="1"/>
</dbReference>
<dbReference type="GO" id="GO:0046872">
    <property type="term" value="F:metal ion binding"/>
    <property type="evidence" value="ECO:0007669"/>
    <property type="project" value="UniProtKB-UniRule"/>
</dbReference>
<keyword evidence="10" id="KW-0031">Aminopeptidase</keyword>
<feature type="domain" description="Peptidase M20 dimerisation" evidence="9">
    <location>
        <begin position="175"/>
        <end position="269"/>
    </location>
</feature>
<evidence type="ECO:0000256" key="8">
    <source>
        <dbReference type="PIRSR" id="PIRSR001123-2"/>
    </source>
</evidence>
<evidence type="ECO:0000256" key="3">
    <source>
        <dbReference type="ARBA" id="ARBA00022723"/>
    </source>
</evidence>
<dbReference type="AlphaFoldDB" id="A0A1H9LNT6"/>
<dbReference type="PIRSF" id="PIRSF001123">
    <property type="entry name" value="PepA_GA"/>
    <property type="match status" value="1"/>
</dbReference>
<dbReference type="Pfam" id="PF01546">
    <property type="entry name" value="Peptidase_M20"/>
    <property type="match status" value="1"/>
</dbReference>
<organism evidence="10 11">
    <name type="scientific">Granulicatella balaenopterae</name>
    <dbReference type="NCBI Taxonomy" id="137733"/>
    <lineage>
        <taxon>Bacteria</taxon>
        <taxon>Bacillati</taxon>
        <taxon>Bacillota</taxon>
        <taxon>Bacilli</taxon>
        <taxon>Lactobacillales</taxon>
        <taxon>Carnobacteriaceae</taxon>
        <taxon>Granulicatella</taxon>
    </lineage>
</organism>
<dbReference type="Gene3D" id="3.40.630.10">
    <property type="entry name" value="Zn peptidases"/>
    <property type="match status" value="1"/>
</dbReference>
<dbReference type="InterPro" id="IPR008007">
    <property type="entry name" value="Peptidase_M42"/>
</dbReference>
<proteinExistence type="inferred from homology"/>
<dbReference type="SUPFAM" id="SSF53187">
    <property type="entry name" value="Zn-dependent exopeptidases"/>
    <property type="match status" value="1"/>
</dbReference>
<evidence type="ECO:0000259" key="9">
    <source>
        <dbReference type="Pfam" id="PF07687"/>
    </source>
</evidence>
<evidence type="ECO:0000313" key="10">
    <source>
        <dbReference type="EMBL" id="SER12805.1"/>
    </source>
</evidence>
<dbReference type="Pfam" id="PF07687">
    <property type="entry name" value="M20_dimer"/>
    <property type="match status" value="1"/>
</dbReference>
<keyword evidence="11" id="KW-1185">Reference proteome</keyword>
<sequence>MVIERFLDLVKIDSVSLQEHKVANYIKAFLDELEILYTEDDAGHKLGGTCGNIIARLDSADANSETILLAAHIDTVQPCVGVEPIIEDGVIRSCGDTILGGDDKAGVAVLLELLAHAKQLNGQHKNLICVFSIAEEIGIFGAKNLDIKALGKIDYAYILDGEGQPGKIYNQAPYSAKGTIKIIGKAAHSGVNPEEGINALVVLSDIISQMQIGRIDHETTCNIGKVSGGVATNVVMPSLEVMFEARSLDPQKLDQLLERTEKAFQAGCEKHQASYQFGVKKGTPGFNISTDSPVIENFKQACQKAQLKFSVEACGGGSDTNIYNSEGVAAILLGVGMEKIHTTDEFIKVADIENSLTLVKQLIN</sequence>
<dbReference type="EMBL" id="FOGF01000020">
    <property type="protein sequence ID" value="SER12805.1"/>
    <property type="molecule type" value="Genomic_DNA"/>
</dbReference>
<dbReference type="InterPro" id="IPR002933">
    <property type="entry name" value="Peptidase_M20"/>
</dbReference>
<protein>
    <submittedName>
        <fullName evidence="10">Tripeptide aminopeptidase</fullName>
    </submittedName>
</protein>
<dbReference type="InterPro" id="IPR010162">
    <property type="entry name" value="PepT-like"/>
</dbReference>
<reference evidence="10 11" key="1">
    <citation type="submission" date="2016-10" db="EMBL/GenBank/DDBJ databases">
        <authorList>
            <person name="de Groot N.N."/>
        </authorList>
    </citation>
    <scope>NUCLEOTIDE SEQUENCE [LARGE SCALE GENOMIC DNA]</scope>
    <source>
        <strain evidence="10 11">DSM 15827</strain>
    </source>
</reference>
<evidence type="ECO:0000256" key="2">
    <source>
        <dbReference type="ARBA" id="ARBA00022670"/>
    </source>
</evidence>
<dbReference type="RefSeq" id="WP_089746741.1">
    <property type="nucleotide sequence ID" value="NZ_FOGF01000020.1"/>
</dbReference>
<dbReference type="InterPro" id="IPR011650">
    <property type="entry name" value="Peptidase_M20_dimer"/>
</dbReference>
<dbReference type="PANTHER" id="PTHR42994:SF2">
    <property type="entry name" value="PEPTIDASE"/>
    <property type="match status" value="1"/>
</dbReference>
<dbReference type="PROSITE" id="PS00758">
    <property type="entry name" value="ARGE_DAPE_CPG2_1"/>
    <property type="match status" value="1"/>
</dbReference>
<keyword evidence="5" id="KW-0862">Zinc</keyword>